<name>A0A6A3KD09_9STRA</name>
<dbReference type="OrthoDB" id="129483at2759"/>
<organism evidence="2 14">
    <name type="scientific">Phytophthora fragariae</name>
    <dbReference type="NCBI Taxonomy" id="53985"/>
    <lineage>
        <taxon>Eukaryota</taxon>
        <taxon>Sar</taxon>
        <taxon>Stramenopiles</taxon>
        <taxon>Oomycota</taxon>
        <taxon>Peronosporomycetes</taxon>
        <taxon>Peronosporales</taxon>
        <taxon>Peronosporaceae</taxon>
        <taxon>Phytophthora</taxon>
    </lineage>
</organism>
<dbReference type="Proteomes" id="UP000433483">
    <property type="component" value="Unassembled WGS sequence"/>
</dbReference>
<evidence type="ECO:0000313" key="6">
    <source>
        <dbReference type="EMBL" id="KAE9225790.1"/>
    </source>
</evidence>
<proteinExistence type="predicted"/>
<accession>A0A6A3KD09</accession>
<dbReference type="EMBL" id="QXFZ01000881">
    <property type="protein sequence ID" value="KAE9102243.1"/>
    <property type="molecule type" value="Genomic_DNA"/>
</dbReference>
<dbReference type="Proteomes" id="UP000437068">
    <property type="component" value="Unassembled WGS sequence"/>
</dbReference>
<evidence type="ECO:0000313" key="12">
    <source>
        <dbReference type="Proteomes" id="UP000440732"/>
    </source>
</evidence>
<sequence>MNCAGAVATACCNAFEDYRSYLHLFSNDCDVERTPPAENENNADDLRRVAFVDLIPSASEQRKIFALLDEMTGFDVITTKLQRQDMTVATVCDMFGGILEYYENMEKYLAADANIVELPEFERGLAKFQAGVESTLSRTERKALNRLLVSPQAPPPATSTRAATCSRLTASQMKRKRAAEALEEKISKKARKRSAPASKFVDVSRVPPTSVAAERLFSTVKRTVGFLQKSMSHDTLEVVMFLKLNWDLVTLADVSKPIERSKSTESAEV</sequence>
<dbReference type="EMBL" id="QXGB01000859">
    <property type="protein sequence ID" value="KAE9202604.1"/>
    <property type="molecule type" value="Genomic_DNA"/>
</dbReference>
<evidence type="ECO:0000313" key="8">
    <source>
        <dbReference type="Proteomes" id="UP000429523"/>
    </source>
</evidence>
<dbReference type="AlphaFoldDB" id="A0A6A3KD09"/>
<protein>
    <recommendedName>
        <fullName evidence="15">HAT C-terminal dimerisation domain-containing protein</fullName>
    </recommendedName>
</protein>
<dbReference type="EMBL" id="QXGD01000757">
    <property type="protein sequence ID" value="KAE9225790.1"/>
    <property type="molecule type" value="Genomic_DNA"/>
</dbReference>
<gene>
    <name evidence="7" type="ORF">PF001_g13897</name>
    <name evidence="6" type="ORF">PF002_g14292</name>
    <name evidence="5" type="ORF">PF005_g14499</name>
    <name evidence="4" type="ORF">PF006_g13616</name>
    <name evidence="3" type="ORF">PF007_g14833</name>
    <name evidence="1" type="ORF">PF009_g13438</name>
    <name evidence="2" type="ORF">PF011_g13538</name>
</gene>
<dbReference type="PANTHER" id="PTHR40866:SF1">
    <property type="entry name" value="BED-TYPE DOMAIN-CONTAINING PROTEIN"/>
    <property type="match status" value="1"/>
</dbReference>
<dbReference type="Proteomes" id="UP000429523">
    <property type="component" value="Unassembled WGS sequence"/>
</dbReference>
<dbReference type="Proteomes" id="UP000460718">
    <property type="component" value="Unassembled WGS sequence"/>
</dbReference>
<reference evidence="2 14" key="1">
    <citation type="submission" date="2018-09" db="EMBL/GenBank/DDBJ databases">
        <title>Genomic investigation of the strawberry pathogen Phytophthora fragariae indicates pathogenicity is determined by transcriptional variation in three key races.</title>
        <authorList>
            <person name="Adams T.M."/>
            <person name="Armitage A.D."/>
            <person name="Sobczyk M.K."/>
            <person name="Bates H.J."/>
            <person name="Dunwell J.M."/>
            <person name="Nellist C.F."/>
            <person name="Harrison R.J."/>
        </authorList>
    </citation>
    <scope>NUCLEOTIDE SEQUENCE [LARGE SCALE GENOMIC DNA]</scope>
    <source>
        <strain evidence="7 10">A4</strain>
        <strain evidence="6 11">BC-1</strain>
        <strain evidence="5 9">NOV-27</strain>
        <strain evidence="4 12">NOV-5</strain>
        <strain evidence="3 13">NOV-71</strain>
        <strain evidence="1 8">NOV-9</strain>
        <strain evidence="2 14">SCRP245</strain>
    </source>
</reference>
<dbReference type="Proteomes" id="UP000441208">
    <property type="component" value="Unassembled WGS sequence"/>
</dbReference>
<dbReference type="EMBL" id="QXFW01000839">
    <property type="protein sequence ID" value="KAE9001914.1"/>
    <property type="molecule type" value="Genomic_DNA"/>
</dbReference>
<dbReference type="PANTHER" id="PTHR40866">
    <property type="entry name" value="BED-TYPE DOMAIN-CONTAINING PROTEIN"/>
    <property type="match status" value="1"/>
</dbReference>
<comment type="caution">
    <text evidence="2">The sequence shown here is derived from an EMBL/GenBank/DDBJ whole genome shotgun (WGS) entry which is preliminary data.</text>
</comment>
<evidence type="ECO:0000313" key="14">
    <source>
        <dbReference type="Proteomes" id="UP000460718"/>
    </source>
</evidence>
<evidence type="ECO:0000313" key="3">
    <source>
        <dbReference type="EMBL" id="KAE9102243.1"/>
    </source>
</evidence>
<dbReference type="Proteomes" id="UP000440732">
    <property type="component" value="Unassembled WGS sequence"/>
</dbReference>
<dbReference type="Proteomes" id="UP000440367">
    <property type="component" value="Unassembled WGS sequence"/>
</dbReference>
<dbReference type="EMBL" id="QXGE01000839">
    <property type="protein sequence ID" value="KAE9302684.1"/>
    <property type="molecule type" value="Genomic_DNA"/>
</dbReference>
<evidence type="ECO:0000313" key="9">
    <source>
        <dbReference type="Proteomes" id="UP000433483"/>
    </source>
</evidence>
<dbReference type="InterPro" id="IPR012337">
    <property type="entry name" value="RNaseH-like_sf"/>
</dbReference>
<evidence type="ECO:0000313" key="10">
    <source>
        <dbReference type="Proteomes" id="UP000437068"/>
    </source>
</evidence>
<evidence type="ECO:0000313" key="4">
    <source>
        <dbReference type="EMBL" id="KAE9140026.1"/>
    </source>
</evidence>
<evidence type="ECO:0000313" key="11">
    <source>
        <dbReference type="Proteomes" id="UP000440367"/>
    </source>
</evidence>
<evidence type="ECO:0000313" key="7">
    <source>
        <dbReference type="EMBL" id="KAE9302684.1"/>
    </source>
</evidence>
<evidence type="ECO:0000313" key="5">
    <source>
        <dbReference type="EMBL" id="KAE9202604.1"/>
    </source>
</evidence>
<evidence type="ECO:0000313" key="2">
    <source>
        <dbReference type="EMBL" id="KAE9001914.1"/>
    </source>
</evidence>
<evidence type="ECO:0000313" key="1">
    <source>
        <dbReference type="EMBL" id="KAE8936648.1"/>
    </source>
</evidence>
<dbReference type="SUPFAM" id="SSF53098">
    <property type="entry name" value="Ribonuclease H-like"/>
    <property type="match status" value="1"/>
</dbReference>
<dbReference type="EMBL" id="QXGF01000700">
    <property type="protein sequence ID" value="KAE8936648.1"/>
    <property type="molecule type" value="Genomic_DNA"/>
</dbReference>
<evidence type="ECO:0000313" key="13">
    <source>
        <dbReference type="Proteomes" id="UP000441208"/>
    </source>
</evidence>
<evidence type="ECO:0008006" key="15">
    <source>
        <dbReference type="Google" id="ProtNLM"/>
    </source>
</evidence>
<keyword evidence="9" id="KW-1185">Reference proteome</keyword>
<dbReference type="EMBL" id="QXGA01000816">
    <property type="protein sequence ID" value="KAE9140026.1"/>
    <property type="molecule type" value="Genomic_DNA"/>
</dbReference>